<feature type="region of interest" description="Disordered" evidence="1">
    <location>
        <begin position="142"/>
        <end position="161"/>
    </location>
</feature>
<gene>
    <name evidence="2" type="primary">Necator_chrX.g26503</name>
    <name evidence="2" type="ORF">RB195_026336</name>
</gene>
<feature type="compositionally biased region" description="Polar residues" evidence="1">
    <location>
        <begin position="512"/>
        <end position="525"/>
    </location>
</feature>
<dbReference type="EMBL" id="JAVFWL010000006">
    <property type="protein sequence ID" value="KAK6767005.1"/>
    <property type="molecule type" value="Genomic_DNA"/>
</dbReference>
<proteinExistence type="predicted"/>
<evidence type="ECO:0000313" key="2">
    <source>
        <dbReference type="EMBL" id="KAK6767005.1"/>
    </source>
</evidence>
<evidence type="ECO:0000256" key="1">
    <source>
        <dbReference type="SAM" id="MobiDB-lite"/>
    </source>
</evidence>
<feature type="region of interest" description="Disordered" evidence="1">
    <location>
        <begin position="92"/>
        <end position="123"/>
    </location>
</feature>
<keyword evidence="3" id="KW-1185">Reference proteome</keyword>
<protein>
    <submittedName>
        <fullName evidence="2">Uncharacterized protein</fullName>
    </submittedName>
</protein>
<name>A0ABR1EWT3_NECAM</name>
<feature type="compositionally biased region" description="Basic and acidic residues" evidence="1">
    <location>
        <begin position="112"/>
        <end position="123"/>
    </location>
</feature>
<feature type="region of interest" description="Disordered" evidence="1">
    <location>
        <begin position="408"/>
        <end position="436"/>
    </location>
</feature>
<comment type="caution">
    <text evidence="2">The sequence shown here is derived from an EMBL/GenBank/DDBJ whole genome shotgun (WGS) entry which is preliminary data.</text>
</comment>
<dbReference type="Proteomes" id="UP001303046">
    <property type="component" value="Unassembled WGS sequence"/>
</dbReference>
<sequence length="525" mass="58121">MSGANSTELAGTGELPDINAEEEERYRLKTIALQERYDTVALQSVRLRERIYQVKKQCRRLEVMKRVTLNMLHQNTGTYDIPPLEIVDESLHKQQHMTSEPLRKKSKRPSRSKADGKLTAEEEERAKQKICSIIDSVYSETARRMGDSSRRPLRNSTVSTPLNSGDVSDGICSSLILGTDNKLSGEAAHATVHKQPGTGNSNCHPSSEFGSHQLDKGLEVGKDEENSRTIFYVLGSNSKMKNSHGLNYEPILNQEQAMVCEGVEESNRTACNISEIVLGTGITYDINAEQVATSLAYPTYDTSVVPIQPLNYNIETVVHDQDVSEQSTNYELLHEENSVKCDNSVKYSISTPSSGPPSYGENVNPRKAMDYGRNGNSSQFVRYVLKTSKESAGSVNGDRITSTGAAVRARETAQQSASGSTTLARGDHHKQDTSRSVNCSLPLPDFIPYRMIAVENPKPVEVITIDSGDETSPPKQVPRRRRKYKYVVESVLDNVPYTFRQAESDDDETTDKNSTIVNSTILASN</sequence>
<accession>A0ABR1EWT3</accession>
<evidence type="ECO:0000313" key="3">
    <source>
        <dbReference type="Proteomes" id="UP001303046"/>
    </source>
</evidence>
<organism evidence="2 3">
    <name type="scientific">Necator americanus</name>
    <name type="common">Human hookworm</name>
    <dbReference type="NCBI Taxonomy" id="51031"/>
    <lineage>
        <taxon>Eukaryota</taxon>
        <taxon>Metazoa</taxon>
        <taxon>Ecdysozoa</taxon>
        <taxon>Nematoda</taxon>
        <taxon>Chromadorea</taxon>
        <taxon>Rhabditida</taxon>
        <taxon>Rhabditina</taxon>
        <taxon>Rhabditomorpha</taxon>
        <taxon>Strongyloidea</taxon>
        <taxon>Ancylostomatidae</taxon>
        <taxon>Bunostominae</taxon>
        <taxon>Necator</taxon>
    </lineage>
</organism>
<reference evidence="2 3" key="1">
    <citation type="submission" date="2023-08" db="EMBL/GenBank/DDBJ databases">
        <title>A Necator americanus chromosomal reference genome.</title>
        <authorList>
            <person name="Ilik V."/>
            <person name="Petrzelkova K.J."/>
            <person name="Pardy F."/>
            <person name="Fuh T."/>
            <person name="Niatou-Singa F.S."/>
            <person name="Gouil Q."/>
            <person name="Baker L."/>
            <person name="Ritchie M.E."/>
            <person name="Jex A.R."/>
            <person name="Gazzola D."/>
            <person name="Li H."/>
            <person name="Toshio Fujiwara R."/>
            <person name="Zhan B."/>
            <person name="Aroian R.V."/>
            <person name="Pafco B."/>
            <person name="Schwarz E.M."/>
        </authorList>
    </citation>
    <scope>NUCLEOTIDE SEQUENCE [LARGE SCALE GENOMIC DNA]</scope>
    <source>
        <strain evidence="2 3">Aroian</strain>
        <tissue evidence="2">Whole animal</tissue>
    </source>
</reference>
<feature type="compositionally biased region" description="Polar residues" evidence="1">
    <location>
        <begin position="412"/>
        <end position="423"/>
    </location>
</feature>
<feature type="region of interest" description="Disordered" evidence="1">
    <location>
        <begin position="502"/>
        <end position="525"/>
    </location>
</feature>